<organism evidence="2 3">
    <name type="scientific">Echinicola strongylocentroti</name>
    <dbReference type="NCBI Taxonomy" id="1795355"/>
    <lineage>
        <taxon>Bacteria</taxon>
        <taxon>Pseudomonadati</taxon>
        <taxon>Bacteroidota</taxon>
        <taxon>Cytophagia</taxon>
        <taxon>Cytophagales</taxon>
        <taxon>Cyclobacteriaceae</taxon>
        <taxon>Echinicola</taxon>
    </lineage>
</organism>
<keyword evidence="3" id="KW-1185">Reference proteome</keyword>
<dbReference type="InterPro" id="IPR001173">
    <property type="entry name" value="Glyco_trans_2-like"/>
</dbReference>
<sequence>MNREAPLVSILIPNYNKAPYIRETLDSVLNQTYQHWECIIVDDHSTDESWEILEEYSAKDDRFKVFQRPDHLAKGGNVCRNYALRLSLGEYIQFLDSDDILALTCLNEECRFVKKYPQKDFLVFNSELFDKSPGDLGVLWNIDKEENDFYRYLKTDGVWQTAGALYKRSFFLLNLAFNEDLSIWQDFDLHFRAILVSKNYKKLLGLKPNIFIRNGLENSISRTKDRKVVLDQLKNRFIIYLSFKELIRKGGLDFDKPGYFIYKSVCFWFAAQFYVKYGRWDGFIESLNQLRKSQNLPFYKCELYKVHCLMLKVANRWRPMKKLLVFLGGIK</sequence>
<accession>A0A2Z4IN48</accession>
<dbReference type="RefSeq" id="WP_112785431.1">
    <property type="nucleotide sequence ID" value="NZ_CP030041.1"/>
</dbReference>
<evidence type="ECO:0000313" key="2">
    <source>
        <dbReference type="EMBL" id="AWW32058.1"/>
    </source>
</evidence>
<proteinExistence type="predicted"/>
<dbReference type="InterPro" id="IPR029044">
    <property type="entry name" value="Nucleotide-diphossugar_trans"/>
</dbReference>
<evidence type="ECO:0000313" key="3">
    <source>
        <dbReference type="Proteomes" id="UP000248688"/>
    </source>
</evidence>
<dbReference type="Gene3D" id="3.90.550.10">
    <property type="entry name" value="Spore Coat Polysaccharide Biosynthesis Protein SpsA, Chain A"/>
    <property type="match status" value="1"/>
</dbReference>
<dbReference type="Pfam" id="PF00535">
    <property type="entry name" value="Glycos_transf_2"/>
    <property type="match status" value="1"/>
</dbReference>
<dbReference type="SUPFAM" id="SSF53448">
    <property type="entry name" value="Nucleotide-diphospho-sugar transferases"/>
    <property type="match status" value="1"/>
</dbReference>
<name>A0A2Z4IN48_9BACT</name>
<dbReference type="OrthoDB" id="597270at2"/>
<dbReference type="GO" id="GO:0016758">
    <property type="term" value="F:hexosyltransferase activity"/>
    <property type="evidence" value="ECO:0007669"/>
    <property type="project" value="UniProtKB-ARBA"/>
</dbReference>
<gene>
    <name evidence="2" type="ORF">DN752_19025</name>
</gene>
<dbReference type="PANTHER" id="PTHR22916:SF3">
    <property type="entry name" value="UDP-GLCNAC:BETAGAL BETA-1,3-N-ACETYLGLUCOSAMINYLTRANSFERASE-LIKE PROTEIN 1"/>
    <property type="match status" value="1"/>
</dbReference>
<evidence type="ECO:0000259" key="1">
    <source>
        <dbReference type="Pfam" id="PF00535"/>
    </source>
</evidence>
<dbReference type="CDD" id="cd00761">
    <property type="entry name" value="Glyco_tranf_GTA_type"/>
    <property type="match status" value="1"/>
</dbReference>
<dbReference type="EMBL" id="CP030041">
    <property type="protein sequence ID" value="AWW32058.1"/>
    <property type="molecule type" value="Genomic_DNA"/>
</dbReference>
<dbReference type="PANTHER" id="PTHR22916">
    <property type="entry name" value="GLYCOSYLTRANSFERASE"/>
    <property type="match status" value="1"/>
</dbReference>
<reference evidence="2 3" key="1">
    <citation type="submission" date="2018-06" db="EMBL/GenBank/DDBJ databases">
        <title>Echinicola strongylocentroti sp. nov., isolated from a sea urchin Strongylocentrotus intermedius.</title>
        <authorList>
            <person name="Bae S.S."/>
        </authorList>
    </citation>
    <scope>NUCLEOTIDE SEQUENCE [LARGE SCALE GENOMIC DNA]</scope>
    <source>
        <strain evidence="2 3">MEBiC08714</strain>
    </source>
</reference>
<protein>
    <recommendedName>
        <fullName evidence="1">Glycosyltransferase 2-like domain-containing protein</fullName>
    </recommendedName>
</protein>
<dbReference type="AlphaFoldDB" id="A0A2Z4IN48"/>
<dbReference type="KEGG" id="est:DN752_19025"/>
<feature type="domain" description="Glycosyltransferase 2-like" evidence="1">
    <location>
        <begin position="9"/>
        <end position="118"/>
    </location>
</feature>
<dbReference type="Proteomes" id="UP000248688">
    <property type="component" value="Chromosome"/>
</dbReference>